<evidence type="ECO:0000259" key="7">
    <source>
        <dbReference type="Pfam" id="PF07195"/>
    </source>
</evidence>
<accession>A0A379JWW2</accession>
<dbReference type="Pfam" id="PF07195">
    <property type="entry name" value="FliD_C"/>
    <property type="match status" value="1"/>
</dbReference>
<reference evidence="8 9" key="1">
    <citation type="submission" date="2018-06" db="EMBL/GenBank/DDBJ databases">
        <authorList>
            <consortium name="Pathogen Informatics"/>
            <person name="Doyle S."/>
        </authorList>
    </citation>
    <scope>NUCLEOTIDE SEQUENCE [LARGE SCALE GENOMIC DNA]</scope>
    <source>
        <strain evidence="8 9">NCTC10692</strain>
    </source>
</reference>
<comment type="function">
    <text evidence="5">Required for morphogenesis and for the elongation of the flagellar filament by facilitating polymerization of the flagellin monomers at the tip of growing filament. Forms a capping structure, which prevents flagellin subunits (transported through the central channel of the flagellum) from leaking out without polymerization at the distal end.</text>
</comment>
<dbReference type="Pfam" id="PF02465">
    <property type="entry name" value="FliD_N"/>
    <property type="match status" value="1"/>
</dbReference>
<evidence type="ECO:0000313" key="9">
    <source>
        <dbReference type="Proteomes" id="UP000255303"/>
    </source>
</evidence>
<evidence type="ECO:0000259" key="6">
    <source>
        <dbReference type="Pfam" id="PF02465"/>
    </source>
</evidence>
<evidence type="ECO:0000256" key="5">
    <source>
        <dbReference type="RuleBase" id="RU362066"/>
    </source>
</evidence>
<dbReference type="GO" id="GO:0009421">
    <property type="term" value="C:bacterial-type flagellum filament cap"/>
    <property type="evidence" value="ECO:0007669"/>
    <property type="project" value="InterPro"/>
</dbReference>
<keyword evidence="4 5" id="KW-0975">Bacterial flagellum</keyword>
<dbReference type="InterPro" id="IPR040026">
    <property type="entry name" value="FliD"/>
</dbReference>
<dbReference type="RefSeq" id="WP_074857625.1">
    <property type="nucleotide sequence ID" value="NZ_FNZC01000021.1"/>
</dbReference>
<dbReference type="GO" id="GO:0007155">
    <property type="term" value="P:cell adhesion"/>
    <property type="evidence" value="ECO:0007669"/>
    <property type="project" value="InterPro"/>
</dbReference>
<proteinExistence type="inferred from homology"/>
<dbReference type="Proteomes" id="UP000255303">
    <property type="component" value="Unassembled WGS sequence"/>
</dbReference>
<gene>
    <name evidence="8" type="primary">fliD</name>
    <name evidence="8" type="ORF">NCTC10692_03344</name>
</gene>
<sequence length="481" mass="49275">MAGITGIGSGIDINSIVGAMVNAERAPKEAQLARLEKASTTKFSALGQLKSALSELQTALKDLNNPSLFEKRTATSSNTTALTASAGSAALAGSYQVEVGRLASASKVATQTLASDFSATGAGTLTVKLGAGDEAGVDVAIEAGDDLAAIRDKLNTALKDKGVSANIVNDPAGGTSRLVLSAKETGAGKDIYIETADAALADLAIGSIDYSDPDNPVGTLAAVSGSAAGYLEQASNAEFKIDGLSLSSASNSIDNAIPDVTLTLVGKTEAGKPLNVTVGQDNAGVKSSIKKFVDTYNKLISTTSELTNVTQVGEGKAPVVGGLVGDATVRTLLSGVRSELGNPVGASGDAVRTLADLGITTQKDGTLKIDDGKLDSALKDNYDAVGAFFTGDSGLMKRLEQRIEGYTQVGGILDERMKGLQTTISGIDKQKETLNRRIEQLQTRLFAQFNAMDSLVGQLNQTSDRLAQALGSLPGVVKKGS</sequence>
<evidence type="ECO:0000256" key="4">
    <source>
        <dbReference type="ARBA" id="ARBA00023143"/>
    </source>
</evidence>
<name>A0A379JWW2_ECTOL</name>
<keyword evidence="3" id="KW-0175">Coiled coil</keyword>
<dbReference type="GO" id="GO:0009424">
    <property type="term" value="C:bacterial-type flagellum hook"/>
    <property type="evidence" value="ECO:0007669"/>
    <property type="project" value="UniProtKB-UniRule"/>
</dbReference>
<protein>
    <recommendedName>
        <fullName evidence="5">Flagellar hook-associated protein 2</fullName>
        <shortName evidence="5">HAP2</shortName>
    </recommendedName>
    <alternativeName>
        <fullName evidence="5">Flagellar cap protein</fullName>
    </alternativeName>
</protein>
<evidence type="ECO:0000256" key="2">
    <source>
        <dbReference type="ARBA" id="ARBA00011255"/>
    </source>
</evidence>
<dbReference type="InterPro" id="IPR010809">
    <property type="entry name" value="FliD_C"/>
</dbReference>
<dbReference type="EMBL" id="UGUV01000002">
    <property type="protein sequence ID" value="SUD52846.1"/>
    <property type="molecule type" value="Genomic_DNA"/>
</dbReference>
<dbReference type="GO" id="GO:0071973">
    <property type="term" value="P:bacterial-type flagellum-dependent cell motility"/>
    <property type="evidence" value="ECO:0007669"/>
    <property type="project" value="TreeGrafter"/>
</dbReference>
<dbReference type="InterPro" id="IPR010810">
    <property type="entry name" value="Flagellin_hook_IN_motif"/>
</dbReference>
<keyword evidence="8" id="KW-0969">Cilium</keyword>
<dbReference type="InterPro" id="IPR003481">
    <property type="entry name" value="FliD_N"/>
</dbReference>
<comment type="subunit">
    <text evidence="2 5">Homopentamer.</text>
</comment>
<keyword evidence="8" id="KW-0966">Cell projection</keyword>
<comment type="similarity">
    <text evidence="1 5">Belongs to the FliD family.</text>
</comment>
<keyword evidence="8" id="KW-0282">Flagellum</keyword>
<evidence type="ECO:0000256" key="1">
    <source>
        <dbReference type="ARBA" id="ARBA00009764"/>
    </source>
</evidence>
<dbReference type="PANTHER" id="PTHR30288">
    <property type="entry name" value="FLAGELLAR CAP/ASSEMBLY PROTEIN FLID"/>
    <property type="match status" value="1"/>
</dbReference>
<comment type="subcellular location">
    <subcellularLocation>
        <location evidence="5">Secreted</location>
    </subcellularLocation>
    <subcellularLocation>
        <location evidence="5">Bacterial flagellum</location>
    </subcellularLocation>
</comment>
<dbReference type="GO" id="GO:0005576">
    <property type="term" value="C:extracellular region"/>
    <property type="evidence" value="ECO:0007669"/>
    <property type="project" value="UniProtKB-SubCell"/>
</dbReference>
<feature type="domain" description="Flagellar hook-associated protein 2 N-terminal" evidence="6">
    <location>
        <begin position="9"/>
        <end position="105"/>
    </location>
</feature>
<evidence type="ECO:0000256" key="3">
    <source>
        <dbReference type="ARBA" id="ARBA00023054"/>
    </source>
</evidence>
<dbReference type="PANTHER" id="PTHR30288:SF0">
    <property type="entry name" value="FLAGELLAR HOOK-ASSOCIATED PROTEIN 2"/>
    <property type="match status" value="1"/>
</dbReference>
<feature type="domain" description="Flagellar hook-associated protein 2 C-terminal" evidence="7">
    <location>
        <begin position="234"/>
        <end position="461"/>
    </location>
</feature>
<dbReference type="Pfam" id="PF07196">
    <property type="entry name" value="Flagellin_IN"/>
    <property type="match status" value="1"/>
</dbReference>
<dbReference type="AlphaFoldDB" id="A0A379JWW2"/>
<evidence type="ECO:0000313" key="8">
    <source>
        <dbReference type="EMBL" id="SUD52846.1"/>
    </source>
</evidence>
<keyword evidence="5" id="KW-0964">Secreted</keyword>
<organism evidence="8 9">
    <name type="scientific">Ectopseudomonas oleovorans</name>
    <name type="common">Pseudomonas oleovorans</name>
    <dbReference type="NCBI Taxonomy" id="301"/>
    <lineage>
        <taxon>Bacteria</taxon>
        <taxon>Pseudomonadati</taxon>
        <taxon>Pseudomonadota</taxon>
        <taxon>Gammaproteobacteria</taxon>
        <taxon>Pseudomonadales</taxon>
        <taxon>Pseudomonadaceae</taxon>
        <taxon>Ectopseudomonas</taxon>
    </lineage>
</organism>